<evidence type="ECO:0000256" key="4">
    <source>
        <dbReference type="ARBA" id="ARBA00022553"/>
    </source>
</evidence>
<dbReference type="Gramene" id="OGLUM02G13460.1">
    <property type="protein sequence ID" value="OGLUM02G13460.1"/>
    <property type="gene ID" value="OGLUM02G13460"/>
</dbReference>
<dbReference type="Pfam" id="PF00069">
    <property type="entry name" value="Pkinase"/>
    <property type="match status" value="2"/>
</dbReference>
<protein>
    <recommendedName>
        <fullName evidence="2">[RNA-polymerase]-subunit kinase</fullName>
        <ecNumber evidence="2">2.7.11.23</ecNumber>
    </recommendedName>
</protein>
<proteinExistence type="inferred from homology"/>
<dbReference type="GO" id="GO:0008353">
    <property type="term" value="F:RNA polymerase II CTD heptapeptide repeat kinase activity"/>
    <property type="evidence" value="ECO:0007669"/>
    <property type="project" value="UniProtKB-EC"/>
</dbReference>
<feature type="compositionally biased region" description="Basic and acidic residues" evidence="10">
    <location>
        <begin position="626"/>
        <end position="638"/>
    </location>
</feature>
<sequence length="745" mass="82763">MSHSSSRSSSLFHLHLFFPHHRRRRRRHRSGAGAIDDDMGCAQGKPSQGSPARSDGRGIDHLMRKNRYVPVASSRLSDPLPAAAPAAARLLLRPQGQQQDAARGTGRRAATAAVERELQTDQRDGGNDRQTDHHQAMDESSAAAVAEAEATAAAAAVDEEETPAPAPQPAPRREDELVDGWPTWLLDNVPREALQGIVPKSADAYDKIAKARTCTAMPPWPASLATLITAKTESLMAAAAMDGCWCSNVYKARERGTGRVVALKKVRFDTSESESVRFMAREMMILRRLDHPNVIRLDGIATSRMHRSIYLVFDFMYSDLTRIICRPDHRLTEPQVGKMLATWIEGGVGSGADEVKRKLSTKAINDRVEKGAVPDHEVESKPRAVAVGRSGSWFARPRGTRRIKCYMQQLLSGLQHCHERGILHRDIKGSNLLIDRHGVLKIGDFGLANYYGRRRPLTSRVVTLWYRAPELLLGATDYGVGIDLWSAGCLLAEMFSGRPLMRGRTEIEQLSRIFTLCGSPPDDYWRKMRLPPTFRPPRTYKPSMVDKIAFLPPPALALLATLLALDPAARGTAAQALQSSFFSTPPLPCHLSELPVVYKEEDEVAASHDGRKPKLRERSHKRRDNKPKAEEQHKDKEQNLNSSPSNKEEKIMEDTKKSAQDSKRFSDGQVQEVFPKGSPAPQDQQVPRTNTYSPDNDHHKNHKVVIFNHNLWTLGIVLVYVAKGPLAFWIPGCSTTGLQGGCLRV</sequence>
<dbReference type="EC" id="2.7.11.23" evidence="2"/>
<comment type="catalytic activity">
    <reaction evidence="9">
        <text>[DNA-directed RNA polymerase] + ATP = phospho-[DNA-directed RNA polymerase] + ADP + H(+)</text>
        <dbReference type="Rhea" id="RHEA:10216"/>
        <dbReference type="Rhea" id="RHEA-COMP:11321"/>
        <dbReference type="Rhea" id="RHEA-COMP:11322"/>
        <dbReference type="ChEBI" id="CHEBI:15378"/>
        <dbReference type="ChEBI" id="CHEBI:30616"/>
        <dbReference type="ChEBI" id="CHEBI:43176"/>
        <dbReference type="ChEBI" id="CHEBI:68546"/>
        <dbReference type="ChEBI" id="CHEBI:456216"/>
        <dbReference type="EC" id="2.7.11.23"/>
    </reaction>
</comment>
<dbReference type="InterPro" id="IPR011009">
    <property type="entry name" value="Kinase-like_dom_sf"/>
</dbReference>
<evidence type="ECO:0000256" key="5">
    <source>
        <dbReference type="ARBA" id="ARBA00022679"/>
    </source>
</evidence>
<dbReference type="GO" id="GO:0000307">
    <property type="term" value="C:cyclin-dependent protein kinase holoenzyme complex"/>
    <property type="evidence" value="ECO:0007669"/>
    <property type="project" value="TreeGrafter"/>
</dbReference>
<accession>A0A0D9YQZ1</accession>
<reference evidence="12" key="2">
    <citation type="submission" date="2018-05" db="EMBL/GenBank/DDBJ databases">
        <title>OgluRS3 (Oryza glumaepatula Reference Sequence Version 3).</title>
        <authorList>
            <person name="Zhang J."/>
            <person name="Kudrna D."/>
            <person name="Lee S."/>
            <person name="Talag J."/>
            <person name="Welchert J."/>
            <person name="Wing R.A."/>
        </authorList>
    </citation>
    <scope>NUCLEOTIDE SEQUENCE [LARGE SCALE GENOMIC DNA]</scope>
</reference>
<dbReference type="GO" id="GO:0005634">
    <property type="term" value="C:nucleus"/>
    <property type="evidence" value="ECO:0007669"/>
    <property type="project" value="TreeGrafter"/>
</dbReference>
<feature type="compositionally biased region" description="Low complexity" evidence="10">
    <location>
        <begin position="101"/>
        <end position="113"/>
    </location>
</feature>
<evidence type="ECO:0000259" key="11">
    <source>
        <dbReference type="PROSITE" id="PS50011"/>
    </source>
</evidence>
<organism evidence="12">
    <name type="scientific">Oryza glumipatula</name>
    <dbReference type="NCBI Taxonomy" id="40148"/>
    <lineage>
        <taxon>Eukaryota</taxon>
        <taxon>Viridiplantae</taxon>
        <taxon>Streptophyta</taxon>
        <taxon>Embryophyta</taxon>
        <taxon>Tracheophyta</taxon>
        <taxon>Spermatophyta</taxon>
        <taxon>Magnoliopsida</taxon>
        <taxon>Liliopsida</taxon>
        <taxon>Poales</taxon>
        <taxon>Poaceae</taxon>
        <taxon>BOP clade</taxon>
        <taxon>Oryzoideae</taxon>
        <taxon>Oryzeae</taxon>
        <taxon>Oryzinae</taxon>
        <taxon>Oryza</taxon>
    </lineage>
</organism>
<dbReference type="STRING" id="40148.A0A0D9YQZ1"/>
<dbReference type="PANTHER" id="PTHR24056:SF221">
    <property type="entry name" value="OS02G0304500 PROTEIN"/>
    <property type="match status" value="1"/>
</dbReference>
<feature type="region of interest" description="Disordered" evidence="10">
    <location>
        <begin position="94"/>
        <end position="175"/>
    </location>
</feature>
<dbReference type="eggNOG" id="KOG0600">
    <property type="taxonomic scope" value="Eukaryota"/>
</dbReference>
<dbReference type="EnsemblPlants" id="OGLUM02G13460.1">
    <property type="protein sequence ID" value="OGLUM02G13460.1"/>
    <property type="gene ID" value="OGLUM02G13460"/>
</dbReference>
<keyword evidence="13" id="KW-1185">Reference proteome</keyword>
<dbReference type="InterPro" id="IPR050108">
    <property type="entry name" value="CDK"/>
</dbReference>
<dbReference type="GO" id="GO:0005524">
    <property type="term" value="F:ATP binding"/>
    <property type="evidence" value="ECO:0007669"/>
    <property type="project" value="UniProtKB-KW"/>
</dbReference>
<keyword evidence="6" id="KW-0547">Nucleotide-binding</keyword>
<dbReference type="Proteomes" id="UP000026961">
    <property type="component" value="Chromosome 2"/>
</dbReference>
<keyword evidence="3" id="KW-0723">Serine/threonine-protein kinase</keyword>
<evidence type="ECO:0000313" key="13">
    <source>
        <dbReference type="Proteomes" id="UP000026961"/>
    </source>
</evidence>
<feature type="compositionally biased region" description="Basic and acidic residues" evidence="10">
    <location>
        <begin position="114"/>
        <end position="137"/>
    </location>
</feature>
<dbReference type="Gene3D" id="3.30.200.20">
    <property type="entry name" value="Phosphorylase Kinase, domain 1"/>
    <property type="match status" value="1"/>
</dbReference>
<feature type="compositionally biased region" description="Basic residues" evidence="10">
    <location>
        <begin position="21"/>
        <end position="30"/>
    </location>
</feature>
<feature type="region of interest" description="Disordered" evidence="10">
    <location>
        <begin position="602"/>
        <end position="697"/>
    </location>
</feature>
<dbReference type="GO" id="GO:0032968">
    <property type="term" value="P:positive regulation of transcription elongation by RNA polymerase II"/>
    <property type="evidence" value="ECO:0007669"/>
    <property type="project" value="TreeGrafter"/>
</dbReference>
<evidence type="ECO:0000313" key="12">
    <source>
        <dbReference type="EnsemblPlants" id="OGLUM02G13460.1"/>
    </source>
</evidence>
<feature type="domain" description="Protein kinase" evidence="11">
    <location>
        <begin position="235"/>
        <end position="582"/>
    </location>
</feature>
<dbReference type="Gene3D" id="1.10.510.10">
    <property type="entry name" value="Transferase(Phosphotransferase) domain 1"/>
    <property type="match status" value="1"/>
</dbReference>
<evidence type="ECO:0000256" key="2">
    <source>
        <dbReference type="ARBA" id="ARBA00012409"/>
    </source>
</evidence>
<feature type="region of interest" description="Disordered" evidence="10">
    <location>
        <begin position="21"/>
        <end position="60"/>
    </location>
</feature>
<dbReference type="PROSITE" id="PS50011">
    <property type="entry name" value="PROTEIN_KINASE_DOM"/>
    <property type="match status" value="1"/>
</dbReference>
<evidence type="ECO:0000256" key="1">
    <source>
        <dbReference type="ARBA" id="ARBA00006485"/>
    </source>
</evidence>
<dbReference type="HOGENOM" id="CLU_000288_78_7_1"/>
<feature type="compositionally biased region" description="Basic and acidic residues" evidence="10">
    <location>
        <begin position="646"/>
        <end position="666"/>
    </location>
</feature>
<keyword evidence="7" id="KW-0418">Kinase</keyword>
<comment type="similarity">
    <text evidence="1">Belongs to the protein kinase superfamily. CMGC Ser/Thr protein kinase family. CDC2/CDKX subfamily.</text>
</comment>
<evidence type="ECO:0000256" key="3">
    <source>
        <dbReference type="ARBA" id="ARBA00022527"/>
    </source>
</evidence>
<reference evidence="12" key="1">
    <citation type="submission" date="2015-04" db="UniProtKB">
        <authorList>
            <consortium name="EnsemblPlants"/>
        </authorList>
    </citation>
    <scope>IDENTIFICATION</scope>
</reference>
<evidence type="ECO:0000256" key="8">
    <source>
        <dbReference type="ARBA" id="ARBA00022840"/>
    </source>
</evidence>
<dbReference type="InterPro" id="IPR000719">
    <property type="entry name" value="Prot_kinase_dom"/>
</dbReference>
<feature type="compositionally biased region" description="Basic residues" evidence="10">
    <location>
        <begin position="613"/>
        <end position="625"/>
    </location>
</feature>
<evidence type="ECO:0000256" key="9">
    <source>
        <dbReference type="ARBA" id="ARBA00049280"/>
    </source>
</evidence>
<feature type="compositionally biased region" description="Low complexity" evidence="10">
    <location>
        <begin position="138"/>
        <end position="156"/>
    </location>
</feature>
<feature type="compositionally biased region" description="Polar residues" evidence="10">
    <location>
        <begin position="681"/>
        <end position="694"/>
    </location>
</feature>
<evidence type="ECO:0000256" key="7">
    <source>
        <dbReference type="ARBA" id="ARBA00022777"/>
    </source>
</evidence>
<dbReference type="PANTHER" id="PTHR24056">
    <property type="entry name" value="CELL DIVISION PROTEIN KINASE"/>
    <property type="match status" value="1"/>
</dbReference>
<keyword evidence="8" id="KW-0067">ATP-binding</keyword>
<dbReference type="FunFam" id="1.10.510.10:FF:000624">
    <property type="entry name" value="Mitogen-activated protein kinase"/>
    <property type="match status" value="1"/>
</dbReference>
<keyword evidence="5" id="KW-0808">Transferase</keyword>
<dbReference type="InterPro" id="IPR008271">
    <property type="entry name" value="Ser/Thr_kinase_AS"/>
</dbReference>
<evidence type="ECO:0000256" key="10">
    <source>
        <dbReference type="SAM" id="MobiDB-lite"/>
    </source>
</evidence>
<evidence type="ECO:0000256" key="6">
    <source>
        <dbReference type="ARBA" id="ARBA00022741"/>
    </source>
</evidence>
<name>A0A0D9YQZ1_9ORYZ</name>
<dbReference type="SMART" id="SM00220">
    <property type="entry name" value="S_TKc"/>
    <property type="match status" value="1"/>
</dbReference>
<dbReference type="AlphaFoldDB" id="A0A0D9YQZ1"/>
<dbReference type="SUPFAM" id="SSF56112">
    <property type="entry name" value="Protein kinase-like (PK-like)"/>
    <property type="match status" value="1"/>
</dbReference>
<dbReference type="PROSITE" id="PS00108">
    <property type="entry name" value="PROTEIN_KINASE_ST"/>
    <property type="match status" value="1"/>
</dbReference>
<keyword evidence="4" id="KW-0597">Phosphoprotein</keyword>